<evidence type="ECO:0000313" key="1">
    <source>
        <dbReference type="EMBL" id="SPD16965.1"/>
    </source>
</evidence>
<dbReference type="EMBL" id="OIVN01004368">
    <property type="protein sequence ID" value="SPD16965.1"/>
    <property type="molecule type" value="Genomic_DNA"/>
</dbReference>
<proteinExistence type="predicted"/>
<dbReference type="AlphaFoldDB" id="A0A2N9HXY4"/>
<gene>
    <name evidence="1" type="ORF">FSB_LOCUS44847</name>
</gene>
<protein>
    <submittedName>
        <fullName evidence="1">Uncharacterized protein</fullName>
    </submittedName>
</protein>
<sequence>MAPGSRGAEAVFACFFGEDFGQTGEATGKPRVARRSRSCHLSNAPGLVRQLTACRKDSACEGGCPGEKRTKPLAHFSLLACVFDLAPDVGFRRTWYRQKACATLSCKVSELWEIELGAERYGPVNRGRRSVFGLSEGIFPPGRICAQARQHRREGYENFSTASFRRPVFVHVADVAPDVGFQRSWRRRKACATYFLKVQAPHRGELGSARYDLVNGGRWNVPYSTGSFSDRDSALTGGALDDPGVARCS</sequence>
<name>A0A2N9HXY4_FAGSY</name>
<reference evidence="1" key="1">
    <citation type="submission" date="2018-02" db="EMBL/GenBank/DDBJ databases">
        <authorList>
            <person name="Cohen D.B."/>
            <person name="Kent A.D."/>
        </authorList>
    </citation>
    <scope>NUCLEOTIDE SEQUENCE</scope>
</reference>
<accession>A0A2N9HXY4</accession>
<organism evidence="1">
    <name type="scientific">Fagus sylvatica</name>
    <name type="common">Beechnut</name>
    <dbReference type="NCBI Taxonomy" id="28930"/>
    <lineage>
        <taxon>Eukaryota</taxon>
        <taxon>Viridiplantae</taxon>
        <taxon>Streptophyta</taxon>
        <taxon>Embryophyta</taxon>
        <taxon>Tracheophyta</taxon>
        <taxon>Spermatophyta</taxon>
        <taxon>Magnoliopsida</taxon>
        <taxon>eudicotyledons</taxon>
        <taxon>Gunneridae</taxon>
        <taxon>Pentapetalae</taxon>
        <taxon>rosids</taxon>
        <taxon>fabids</taxon>
        <taxon>Fagales</taxon>
        <taxon>Fagaceae</taxon>
        <taxon>Fagus</taxon>
    </lineage>
</organism>